<gene>
    <name evidence="3" type="ORF">B0T24DRAFT_595596</name>
</gene>
<organism evidence="3 4">
    <name type="scientific">Lasiosphaeria ovina</name>
    <dbReference type="NCBI Taxonomy" id="92902"/>
    <lineage>
        <taxon>Eukaryota</taxon>
        <taxon>Fungi</taxon>
        <taxon>Dikarya</taxon>
        <taxon>Ascomycota</taxon>
        <taxon>Pezizomycotina</taxon>
        <taxon>Sordariomycetes</taxon>
        <taxon>Sordariomycetidae</taxon>
        <taxon>Sordariales</taxon>
        <taxon>Lasiosphaeriaceae</taxon>
        <taxon>Lasiosphaeria</taxon>
    </lineage>
</organism>
<keyword evidence="2" id="KW-0732">Signal</keyword>
<evidence type="ECO:0000256" key="2">
    <source>
        <dbReference type="SAM" id="SignalP"/>
    </source>
</evidence>
<dbReference type="Proteomes" id="UP001287356">
    <property type="component" value="Unassembled WGS sequence"/>
</dbReference>
<reference evidence="3" key="2">
    <citation type="submission" date="2023-06" db="EMBL/GenBank/DDBJ databases">
        <authorList>
            <consortium name="Lawrence Berkeley National Laboratory"/>
            <person name="Haridas S."/>
            <person name="Hensen N."/>
            <person name="Bonometti L."/>
            <person name="Westerberg I."/>
            <person name="Brannstrom I.O."/>
            <person name="Guillou S."/>
            <person name="Cros-Aarteil S."/>
            <person name="Calhoun S."/>
            <person name="Kuo A."/>
            <person name="Mondo S."/>
            <person name="Pangilinan J."/>
            <person name="Riley R."/>
            <person name="Labutti K."/>
            <person name="Andreopoulos B."/>
            <person name="Lipzen A."/>
            <person name="Chen C."/>
            <person name="Yanf M."/>
            <person name="Daum C."/>
            <person name="Ng V."/>
            <person name="Clum A."/>
            <person name="Steindorff A."/>
            <person name="Ohm R."/>
            <person name="Martin F."/>
            <person name="Silar P."/>
            <person name="Natvig D."/>
            <person name="Lalanne C."/>
            <person name="Gautier V."/>
            <person name="Ament-Velasquez S.L."/>
            <person name="Kruys A."/>
            <person name="Hutchinson M.I."/>
            <person name="Powell A.J."/>
            <person name="Barry K."/>
            <person name="Miller A.N."/>
            <person name="Grigoriev I.V."/>
            <person name="Debuchy R."/>
            <person name="Gladieux P."/>
            <person name="Thoren M.H."/>
            <person name="Johannesson H."/>
        </authorList>
    </citation>
    <scope>NUCLEOTIDE SEQUENCE</scope>
    <source>
        <strain evidence="3">CBS 958.72</strain>
    </source>
</reference>
<dbReference type="AlphaFoldDB" id="A0AAE0K832"/>
<reference evidence="3" key="1">
    <citation type="journal article" date="2023" name="Mol. Phylogenet. Evol.">
        <title>Genome-scale phylogeny and comparative genomics of the fungal order Sordariales.</title>
        <authorList>
            <person name="Hensen N."/>
            <person name="Bonometti L."/>
            <person name="Westerberg I."/>
            <person name="Brannstrom I.O."/>
            <person name="Guillou S."/>
            <person name="Cros-Aarteil S."/>
            <person name="Calhoun S."/>
            <person name="Haridas S."/>
            <person name="Kuo A."/>
            <person name="Mondo S."/>
            <person name="Pangilinan J."/>
            <person name="Riley R."/>
            <person name="LaButti K."/>
            <person name="Andreopoulos B."/>
            <person name="Lipzen A."/>
            <person name="Chen C."/>
            <person name="Yan M."/>
            <person name="Daum C."/>
            <person name="Ng V."/>
            <person name="Clum A."/>
            <person name="Steindorff A."/>
            <person name="Ohm R.A."/>
            <person name="Martin F."/>
            <person name="Silar P."/>
            <person name="Natvig D.O."/>
            <person name="Lalanne C."/>
            <person name="Gautier V."/>
            <person name="Ament-Velasquez S.L."/>
            <person name="Kruys A."/>
            <person name="Hutchinson M.I."/>
            <person name="Powell A.J."/>
            <person name="Barry K."/>
            <person name="Miller A.N."/>
            <person name="Grigoriev I.V."/>
            <person name="Debuchy R."/>
            <person name="Gladieux P."/>
            <person name="Hiltunen Thoren M."/>
            <person name="Johannesson H."/>
        </authorList>
    </citation>
    <scope>NUCLEOTIDE SEQUENCE</scope>
    <source>
        <strain evidence="3">CBS 958.72</strain>
    </source>
</reference>
<accession>A0AAE0K832</accession>
<name>A0AAE0K832_9PEZI</name>
<keyword evidence="4" id="KW-1185">Reference proteome</keyword>
<protein>
    <submittedName>
        <fullName evidence="3">Uncharacterized protein</fullName>
    </submittedName>
</protein>
<sequence length="150" mass="15812">MIFIAAVAFGIIQCVEGALQVYISFKVLQQGEKQLIADNGIYPSCSGTAVQGHPSALRREELTPYGNDKGDIGQDARAESAIADMEPVELYASTAQCSTPPAAAPANSNVMNWLWPAATRACTAAAARKRTPMVAPGSSQPSSTPNRPYV</sequence>
<feature type="compositionally biased region" description="Polar residues" evidence="1">
    <location>
        <begin position="137"/>
        <end position="150"/>
    </location>
</feature>
<feature type="region of interest" description="Disordered" evidence="1">
    <location>
        <begin position="126"/>
        <end position="150"/>
    </location>
</feature>
<dbReference type="EMBL" id="JAULSN010000005">
    <property type="protein sequence ID" value="KAK3371859.1"/>
    <property type="molecule type" value="Genomic_DNA"/>
</dbReference>
<feature type="chain" id="PRO_5042063635" evidence="2">
    <location>
        <begin position="18"/>
        <end position="150"/>
    </location>
</feature>
<evidence type="ECO:0000256" key="1">
    <source>
        <dbReference type="SAM" id="MobiDB-lite"/>
    </source>
</evidence>
<evidence type="ECO:0000313" key="3">
    <source>
        <dbReference type="EMBL" id="KAK3371859.1"/>
    </source>
</evidence>
<comment type="caution">
    <text evidence="3">The sequence shown here is derived from an EMBL/GenBank/DDBJ whole genome shotgun (WGS) entry which is preliminary data.</text>
</comment>
<feature type="signal peptide" evidence="2">
    <location>
        <begin position="1"/>
        <end position="17"/>
    </location>
</feature>
<proteinExistence type="predicted"/>
<evidence type="ECO:0000313" key="4">
    <source>
        <dbReference type="Proteomes" id="UP001287356"/>
    </source>
</evidence>